<organism evidence="1 2">
    <name type="scientific">Novipirellula caenicola</name>
    <dbReference type="NCBI Taxonomy" id="1536901"/>
    <lineage>
        <taxon>Bacteria</taxon>
        <taxon>Pseudomonadati</taxon>
        <taxon>Planctomycetota</taxon>
        <taxon>Planctomycetia</taxon>
        <taxon>Pirellulales</taxon>
        <taxon>Pirellulaceae</taxon>
        <taxon>Novipirellula</taxon>
    </lineage>
</organism>
<gene>
    <name evidence="1" type="ORF">Rcae01_00878</name>
</gene>
<proteinExistence type="predicted"/>
<dbReference type="EMBL" id="BAABRO010000001">
    <property type="protein sequence ID" value="GAA5505433.1"/>
    <property type="molecule type" value="Genomic_DNA"/>
</dbReference>
<comment type="caution">
    <text evidence="1">The sequence shown here is derived from an EMBL/GenBank/DDBJ whole genome shotgun (WGS) entry which is preliminary data.</text>
</comment>
<reference evidence="1 2" key="1">
    <citation type="submission" date="2024-02" db="EMBL/GenBank/DDBJ databases">
        <title>Rhodopirellula caenicola NBRC 110016.</title>
        <authorList>
            <person name="Ichikawa N."/>
            <person name="Katano-Makiyama Y."/>
            <person name="Hidaka K."/>
        </authorList>
    </citation>
    <scope>NUCLEOTIDE SEQUENCE [LARGE SCALE GENOMIC DNA]</scope>
    <source>
        <strain evidence="1 2">NBRC 110016</strain>
    </source>
</reference>
<sequence length="87" mass="9786">MAGFQGMQSAKEKCDAERQFMGMLVHTFLAYFLQGRSSIPLTVLPLPDDAHFAVRWTSTSVVFLDLLRRFCDALSLDGRGRPSYSLL</sequence>
<accession>A0ABP9VPR2</accession>
<dbReference type="RefSeq" id="WP_345682458.1">
    <property type="nucleotide sequence ID" value="NZ_BAABRO010000001.1"/>
</dbReference>
<evidence type="ECO:0000313" key="2">
    <source>
        <dbReference type="Proteomes" id="UP001416858"/>
    </source>
</evidence>
<name>A0ABP9VPR2_9BACT</name>
<keyword evidence="2" id="KW-1185">Reference proteome</keyword>
<evidence type="ECO:0000313" key="1">
    <source>
        <dbReference type="EMBL" id="GAA5505433.1"/>
    </source>
</evidence>
<dbReference type="Proteomes" id="UP001416858">
    <property type="component" value="Unassembled WGS sequence"/>
</dbReference>
<protein>
    <submittedName>
        <fullName evidence="1">Uncharacterized protein</fullName>
    </submittedName>
</protein>